<evidence type="ECO:0000313" key="5">
    <source>
        <dbReference type="EMBL" id="ABB38408.1"/>
    </source>
</evidence>
<dbReference type="KEGG" id="dde:Dde_1611"/>
<sequence>MIQERVCSKVETTGFSNFSLTTFCQRTGRGRDISFSYVQQDGMLDVGFCVSGSWHVLLGGRKLSTGKGNVGMFHLPGDSWQSLYPPDTCIQGVGISVRIDALRSMFEDEPVTHEGLNRLLRGGADATVLEFGQMTAQEMEGVKQVLMAGSVDALRKLFLEAKTIELLHSFLVARNAQGRKPLTVAEIRKMASAVEIIAEDLEDPPCISGLASRLGMSASKLKSCFKEYTGDSVYSYIKKKRLENARRCIESGEMNVTEAAVSVGYSSLGHFSRIFKENFGVLPKDVSKGRYCLRHTAGM</sequence>
<evidence type="ECO:0000256" key="1">
    <source>
        <dbReference type="ARBA" id="ARBA00023015"/>
    </source>
</evidence>
<dbReference type="InterPro" id="IPR018060">
    <property type="entry name" value="HTH_AraC"/>
</dbReference>
<keyword evidence="2" id="KW-0238">DNA-binding</keyword>
<feature type="domain" description="HTH araC/xylS-type" evidence="4">
    <location>
        <begin position="191"/>
        <end position="289"/>
    </location>
</feature>
<dbReference type="PROSITE" id="PS01124">
    <property type="entry name" value="HTH_ARAC_FAMILY_2"/>
    <property type="match status" value="1"/>
</dbReference>
<dbReference type="Pfam" id="PF12833">
    <property type="entry name" value="HTH_18"/>
    <property type="match status" value="1"/>
</dbReference>
<reference evidence="5 6" key="1">
    <citation type="journal article" date="2011" name="J. Bacteriol.">
        <title>Complete genome sequence and updated annotation of Desulfovibrio alaskensis G20.</title>
        <authorList>
            <person name="Hauser L.J."/>
            <person name="Land M.L."/>
            <person name="Brown S.D."/>
            <person name="Larimer F."/>
            <person name="Keller K.L."/>
            <person name="Rapp-Giles B.J."/>
            <person name="Price M.N."/>
            <person name="Lin M."/>
            <person name="Bruce D.C."/>
            <person name="Detter J.C."/>
            <person name="Tapia R."/>
            <person name="Han C.S."/>
            <person name="Goodwin L.A."/>
            <person name="Cheng J.F."/>
            <person name="Pitluck S."/>
            <person name="Copeland A."/>
            <person name="Lucas S."/>
            <person name="Nolan M."/>
            <person name="Lapidus A.L."/>
            <person name="Palumbo A.V."/>
            <person name="Wall J.D."/>
        </authorList>
    </citation>
    <scope>NUCLEOTIDE SEQUENCE [LARGE SCALE GENOMIC DNA]</scope>
    <source>
        <strain evidence="6">ATCC BAA 1058 / DSM 17464 / G20</strain>
    </source>
</reference>
<protein>
    <submittedName>
        <fullName evidence="5">Transcriptional regulator, AraC family</fullName>
    </submittedName>
</protein>
<dbReference type="STRING" id="207559.Dde_1611"/>
<gene>
    <name evidence="5" type="ordered locus">Dde_1611</name>
</gene>
<dbReference type="SUPFAM" id="SSF46689">
    <property type="entry name" value="Homeodomain-like"/>
    <property type="match status" value="2"/>
</dbReference>
<evidence type="ECO:0000256" key="2">
    <source>
        <dbReference type="ARBA" id="ARBA00023125"/>
    </source>
</evidence>
<dbReference type="PRINTS" id="PR00032">
    <property type="entry name" value="HTHARAC"/>
</dbReference>
<dbReference type="EMBL" id="CP000112">
    <property type="protein sequence ID" value="ABB38408.1"/>
    <property type="molecule type" value="Genomic_DNA"/>
</dbReference>
<organism evidence="5 6">
    <name type="scientific">Oleidesulfovibrio alaskensis (strain ATCC BAA-1058 / DSM 17464 / G20)</name>
    <name type="common">Desulfovibrio alaskensis</name>
    <dbReference type="NCBI Taxonomy" id="207559"/>
    <lineage>
        <taxon>Bacteria</taxon>
        <taxon>Pseudomonadati</taxon>
        <taxon>Thermodesulfobacteriota</taxon>
        <taxon>Desulfovibrionia</taxon>
        <taxon>Desulfovibrionales</taxon>
        <taxon>Desulfovibrionaceae</taxon>
        <taxon>Oleidesulfovibrio</taxon>
    </lineage>
</organism>
<evidence type="ECO:0000259" key="4">
    <source>
        <dbReference type="PROSITE" id="PS01124"/>
    </source>
</evidence>
<dbReference type="AlphaFoldDB" id="Q311I8"/>
<dbReference type="PANTHER" id="PTHR47893">
    <property type="entry name" value="REGULATORY PROTEIN PCHR"/>
    <property type="match status" value="1"/>
</dbReference>
<dbReference type="Gene3D" id="1.10.10.60">
    <property type="entry name" value="Homeodomain-like"/>
    <property type="match status" value="2"/>
</dbReference>
<dbReference type="GO" id="GO:0043565">
    <property type="term" value="F:sequence-specific DNA binding"/>
    <property type="evidence" value="ECO:0007669"/>
    <property type="project" value="InterPro"/>
</dbReference>
<dbReference type="PROSITE" id="PS00041">
    <property type="entry name" value="HTH_ARAC_FAMILY_1"/>
    <property type="match status" value="1"/>
</dbReference>
<keyword evidence="3" id="KW-0804">Transcription</keyword>
<accession>Q311I8</accession>
<dbReference type="SMART" id="SM00342">
    <property type="entry name" value="HTH_ARAC"/>
    <property type="match status" value="1"/>
</dbReference>
<dbReference type="InterPro" id="IPR009057">
    <property type="entry name" value="Homeodomain-like_sf"/>
</dbReference>
<dbReference type="PANTHER" id="PTHR47893:SF1">
    <property type="entry name" value="REGULATORY PROTEIN PCHR"/>
    <property type="match status" value="1"/>
</dbReference>
<proteinExistence type="predicted"/>
<keyword evidence="6" id="KW-1185">Reference proteome</keyword>
<name>Q311I8_OLEA2</name>
<dbReference type="GO" id="GO:0003700">
    <property type="term" value="F:DNA-binding transcription factor activity"/>
    <property type="evidence" value="ECO:0007669"/>
    <property type="project" value="InterPro"/>
</dbReference>
<dbReference type="Proteomes" id="UP000002710">
    <property type="component" value="Chromosome"/>
</dbReference>
<keyword evidence="1" id="KW-0805">Transcription regulation</keyword>
<evidence type="ECO:0000256" key="3">
    <source>
        <dbReference type="ARBA" id="ARBA00023163"/>
    </source>
</evidence>
<dbReference type="HOGENOM" id="CLU_052345_4_3_7"/>
<dbReference type="InterPro" id="IPR018062">
    <property type="entry name" value="HTH_AraC-typ_CS"/>
</dbReference>
<dbReference type="eggNOG" id="COG2207">
    <property type="taxonomic scope" value="Bacteria"/>
</dbReference>
<dbReference type="InterPro" id="IPR053142">
    <property type="entry name" value="PchR_regulatory_protein"/>
</dbReference>
<dbReference type="InterPro" id="IPR020449">
    <property type="entry name" value="Tscrpt_reg_AraC-type_HTH"/>
</dbReference>
<evidence type="ECO:0000313" key="6">
    <source>
        <dbReference type="Proteomes" id="UP000002710"/>
    </source>
</evidence>